<comment type="caution">
    <text evidence="1">The sequence shown here is derived from an EMBL/GenBank/DDBJ whole genome shotgun (WGS) entry which is preliminary data.</text>
</comment>
<dbReference type="AlphaFoldDB" id="A0AAV4W0Q0"/>
<keyword evidence="2" id="KW-1185">Reference proteome</keyword>
<evidence type="ECO:0000313" key="2">
    <source>
        <dbReference type="Proteomes" id="UP001054945"/>
    </source>
</evidence>
<proteinExistence type="predicted"/>
<dbReference type="EMBL" id="BPLR01015385">
    <property type="protein sequence ID" value="GIY75774.1"/>
    <property type="molecule type" value="Genomic_DNA"/>
</dbReference>
<protein>
    <submittedName>
        <fullName evidence="1">Uncharacterized protein</fullName>
    </submittedName>
</protein>
<reference evidence="1 2" key="1">
    <citation type="submission" date="2021-06" db="EMBL/GenBank/DDBJ databases">
        <title>Caerostris extrusa draft genome.</title>
        <authorList>
            <person name="Kono N."/>
            <person name="Arakawa K."/>
        </authorList>
    </citation>
    <scope>NUCLEOTIDE SEQUENCE [LARGE SCALE GENOMIC DNA]</scope>
</reference>
<dbReference type="Proteomes" id="UP001054945">
    <property type="component" value="Unassembled WGS sequence"/>
</dbReference>
<name>A0AAV4W0Q0_CAEEX</name>
<evidence type="ECO:0000313" key="1">
    <source>
        <dbReference type="EMBL" id="GIY75774.1"/>
    </source>
</evidence>
<accession>A0AAV4W0Q0</accession>
<organism evidence="1 2">
    <name type="scientific">Caerostris extrusa</name>
    <name type="common">Bark spider</name>
    <name type="synonym">Caerostris bankana</name>
    <dbReference type="NCBI Taxonomy" id="172846"/>
    <lineage>
        <taxon>Eukaryota</taxon>
        <taxon>Metazoa</taxon>
        <taxon>Ecdysozoa</taxon>
        <taxon>Arthropoda</taxon>
        <taxon>Chelicerata</taxon>
        <taxon>Arachnida</taxon>
        <taxon>Araneae</taxon>
        <taxon>Araneomorphae</taxon>
        <taxon>Entelegynae</taxon>
        <taxon>Araneoidea</taxon>
        <taxon>Araneidae</taxon>
        <taxon>Caerostris</taxon>
    </lineage>
</organism>
<gene>
    <name evidence="1" type="ORF">CEXT_350821</name>
</gene>
<sequence>MDFLKLNYYLTPAYISFISVLKEQWNNENSGSVYADIYEEPSKGRSSYIPQNFFLSSGQLEHQWSLGSGSSDEEITISIPVSFGKNIYSGTLKYSCYIKYSFLRSDHLEHQGILGSGSSDEEITISIPVSFGQLKHQWNLGSGSADEESTISIHVRFGKDVYNGT</sequence>